<dbReference type="EMBL" id="LXQA010040455">
    <property type="protein sequence ID" value="MCH99490.1"/>
    <property type="molecule type" value="Genomic_DNA"/>
</dbReference>
<reference evidence="2 3" key="1">
    <citation type="journal article" date="2018" name="Front. Plant Sci.">
        <title>Red Clover (Trifolium pratense) and Zigzag Clover (T. medium) - A Picture of Genomic Similarities and Differences.</title>
        <authorList>
            <person name="Dluhosova J."/>
            <person name="Istvanek J."/>
            <person name="Nedelnik J."/>
            <person name="Repkova J."/>
        </authorList>
    </citation>
    <scope>NUCLEOTIDE SEQUENCE [LARGE SCALE GENOMIC DNA]</scope>
    <source>
        <strain evidence="3">cv. 10/8</strain>
        <tissue evidence="2">Leaf</tissue>
    </source>
</reference>
<evidence type="ECO:0000256" key="1">
    <source>
        <dbReference type="SAM" id="MobiDB-lite"/>
    </source>
</evidence>
<feature type="non-terminal residue" evidence="2">
    <location>
        <position position="242"/>
    </location>
</feature>
<dbReference type="AlphaFoldDB" id="A0A392NI35"/>
<name>A0A392NI35_9FABA</name>
<evidence type="ECO:0000313" key="2">
    <source>
        <dbReference type="EMBL" id="MCH99490.1"/>
    </source>
</evidence>
<feature type="compositionally biased region" description="Polar residues" evidence="1">
    <location>
        <begin position="185"/>
        <end position="203"/>
    </location>
</feature>
<organism evidence="2 3">
    <name type="scientific">Trifolium medium</name>
    <dbReference type="NCBI Taxonomy" id="97028"/>
    <lineage>
        <taxon>Eukaryota</taxon>
        <taxon>Viridiplantae</taxon>
        <taxon>Streptophyta</taxon>
        <taxon>Embryophyta</taxon>
        <taxon>Tracheophyta</taxon>
        <taxon>Spermatophyta</taxon>
        <taxon>Magnoliopsida</taxon>
        <taxon>eudicotyledons</taxon>
        <taxon>Gunneridae</taxon>
        <taxon>Pentapetalae</taxon>
        <taxon>rosids</taxon>
        <taxon>fabids</taxon>
        <taxon>Fabales</taxon>
        <taxon>Fabaceae</taxon>
        <taxon>Papilionoideae</taxon>
        <taxon>50 kb inversion clade</taxon>
        <taxon>NPAAA clade</taxon>
        <taxon>Hologalegina</taxon>
        <taxon>IRL clade</taxon>
        <taxon>Trifolieae</taxon>
        <taxon>Trifolium</taxon>
    </lineage>
</organism>
<comment type="caution">
    <text evidence="2">The sequence shown here is derived from an EMBL/GenBank/DDBJ whole genome shotgun (WGS) entry which is preliminary data.</text>
</comment>
<feature type="region of interest" description="Disordered" evidence="1">
    <location>
        <begin position="1"/>
        <end position="28"/>
    </location>
</feature>
<feature type="compositionally biased region" description="Polar residues" evidence="1">
    <location>
        <begin position="79"/>
        <end position="90"/>
    </location>
</feature>
<keyword evidence="2" id="KW-0067">ATP-binding</keyword>
<sequence length="242" mass="26219">SSSSPSDSKSAGSLGSISRQKLQKEKSVKQLTFEAPEVTENEEHNVGTSQVRIKRMDARMYRSLFKDRKKDCLRKSDTIKSNQEGDSSSGAKIDELSIGNCSDNKEVSKNGTLPSEDANAKETRVDSSIDKQKCHSKGDNCSGAKIDELSKGSCSDINEVSKNGTLPSEDDKANETRVDSRLSGPMTNLAENNVTPGSFIPSNTPTYETSVVPIRVQSDCCREETLPTLASGNSILDNDDMV</sequence>
<feature type="compositionally biased region" description="Basic and acidic residues" evidence="1">
    <location>
        <begin position="118"/>
        <end position="138"/>
    </location>
</feature>
<proteinExistence type="predicted"/>
<evidence type="ECO:0000313" key="3">
    <source>
        <dbReference type="Proteomes" id="UP000265520"/>
    </source>
</evidence>
<keyword evidence="2" id="KW-0378">Hydrolase</keyword>
<feature type="compositionally biased region" description="Basic and acidic residues" evidence="1">
    <location>
        <begin position="169"/>
        <end position="180"/>
    </location>
</feature>
<keyword evidence="3" id="KW-1185">Reference proteome</keyword>
<dbReference type="GO" id="GO:0004386">
    <property type="term" value="F:helicase activity"/>
    <property type="evidence" value="ECO:0007669"/>
    <property type="project" value="UniProtKB-KW"/>
</dbReference>
<accession>A0A392NI35</accession>
<keyword evidence="2" id="KW-0347">Helicase</keyword>
<feature type="region of interest" description="Disordered" evidence="1">
    <location>
        <begin position="72"/>
        <end position="203"/>
    </location>
</feature>
<feature type="compositionally biased region" description="Polar residues" evidence="1">
    <location>
        <begin position="152"/>
        <end position="166"/>
    </location>
</feature>
<feature type="non-terminal residue" evidence="2">
    <location>
        <position position="1"/>
    </location>
</feature>
<keyword evidence="2" id="KW-0547">Nucleotide-binding</keyword>
<feature type="compositionally biased region" description="Low complexity" evidence="1">
    <location>
        <begin position="1"/>
        <end position="18"/>
    </location>
</feature>
<protein>
    <submittedName>
        <fullName evidence="2">Helicase MOM1</fullName>
    </submittedName>
</protein>
<dbReference type="Proteomes" id="UP000265520">
    <property type="component" value="Unassembled WGS sequence"/>
</dbReference>